<name>A0AA86MVH6_9BACT</name>
<keyword evidence="3" id="KW-1185">Reference proteome</keyword>
<dbReference type="CDD" id="cd02440">
    <property type="entry name" value="AdoMet_MTases"/>
    <property type="match status" value="1"/>
</dbReference>
<dbReference type="Pfam" id="PF13489">
    <property type="entry name" value="Methyltransf_23"/>
    <property type="match status" value="1"/>
</dbReference>
<protein>
    <recommendedName>
        <fullName evidence="4">Methyltransferase domain-containing protein</fullName>
    </recommendedName>
</protein>
<accession>A0AA86MVH6</accession>
<dbReference type="InterPro" id="IPR029063">
    <property type="entry name" value="SAM-dependent_MTases_sf"/>
</dbReference>
<evidence type="ECO:0000256" key="1">
    <source>
        <dbReference type="SAM" id="MobiDB-lite"/>
    </source>
</evidence>
<dbReference type="KEGG" id="nti:DNFV4_00189"/>
<proteinExistence type="predicted"/>
<dbReference type="Proteomes" id="UP001179121">
    <property type="component" value="Chromosome"/>
</dbReference>
<dbReference type="SUPFAM" id="SSF53335">
    <property type="entry name" value="S-adenosyl-L-methionine-dependent methyltransferases"/>
    <property type="match status" value="1"/>
</dbReference>
<dbReference type="RefSeq" id="WP_370693534.1">
    <property type="nucleotide sequence ID" value="NZ_OX365700.1"/>
</dbReference>
<reference evidence="2" key="1">
    <citation type="submission" date="2022-10" db="EMBL/GenBank/DDBJ databases">
        <authorList>
            <person name="Koch H."/>
        </authorList>
    </citation>
    <scope>NUCLEOTIDE SEQUENCE</scope>
    <source>
        <strain evidence="2">DNF</strain>
    </source>
</reference>
<gene>
    <name evidence="2" type="ORF">DNFV4_00189</name>
</gene>
<feature type="region of interest" description="Disordered" evidence="1">
    <location>
        <begin position="1"/>
        <end position="20"/>
    </location>
</feature>
<evidence type="ECO:0008006" key="4">
    <source>
        <dbReference type="Google" id="ProtNLM"/>
    </source>
</evidence>
<organism evidence="2 3">
    <name type="scientific">Nitrospira tepida</name>
    <dbReference type="NCBI Taxonomy" id="2973512"/>
    <lineage>
        <taxon>Bacteria</taxon>
        <taxon>Pseudomonadati</taxon>
        <taxon>Nitrospirota</taxon>
        <taxon>Nitrospiria</taxon>
        <taxon>Nitrospirales</taxon>
        <taxon>Nitrospiraceae</taxon>
        <taxon>Nitrospira</taxon>
    </lineage>
</organism>
<dbReference type="Gene3D" id="3.40.50.150">
    <property type="entry name" value="Vaccinia Virus protein VP39"/>
    <property type="match status" value="1"/>
</dbReference>
<dbReference type="EMBL" id="OX365700">
    <property type="protein sequence ID" value="CAI4029771.1"/>
    <property type="molecule type" value="Genomic_DNA"/>
</dbReference>
<sequence>MSDKAVDHPPDDDVAKRDGDWNPDLVGDYDRIADLYAEAYADDLGRAPFDQALLNRFAESVHGPVCDLGCGPGYVAAYLRLRGVQVFGIDLSPRMIDLRGADTPRFHSR</sequence>
<evidence type="ECO:0000313" key="2">
    <source>
        <dbReference type="EMBL" id="CAI4029771.1"/>
    </source>
</evidence>
<evidence type="ECO:0000313" key="3">
    <source>
        <dbReference type="Proteomes" id="UP001179121"/>
    </source>
</evidence>
<dbReference type="AlphaFoldDB" id="A0AA86MVH6"/>